<sequence length="62" mass="7434">MSNNVEESAKTKPVFCWRCRQSIIRGSKRTHRLFEHQMSWLPMGCKKIQQRTIKTSQKIKQQ</sequence>
<evidence type="ECO:0000313" key="2">
    <source>
        <dbReference type="Proteomes" id="UP000824093"/>
    </source>
</evidence>
<proteinExistence type="predicted"/>
<dbReference type="Proteomes" id="UP000824093">
    <property type="component" value="Unassembled WGS sequence"/>
</dbReference>
<evidence type="ECO:0000313" key="1">
    <source>
        <dbReference type="EMBL" id="HIU51044.1"/>
    </source>
</evidence>
<comment type="caution">
    <text evidence="1">The sequence shown here is derived from an EMBL/GenBank/DDBJ whole genome shotgun (WGS) entry which is preliminary data.</text>
</comment>
<dbReference type="EMBL" id="DVNH01000003">
    <property type="protein sequence ID" value="HIU51044.1"/>
    <property type="molecule type" value="Genomic_DNA"/>
</dbReference>
<protein>
    <submittedName>
        <fullName evidence="1">Uncharacterized protein</fullName>
    </submittedName>
</protein>
<dbReference type="AlphaFoldDB" id="A0A9D1LZP2"/>
<reference evidence="1" key="1">
    <citation type="submission" date="2020-10" db="EMBL/GenBank/DDBJ databases">
        <authorList>
            <person name="Gilroy R."/>
        </authorList>
    </citation>
    <scope>NUCLEOTIDE SEQUENCE</scope>
    <source>
        <strain evidence="1">CHK195-15760</strain>
    </source>
</reference>
<accession>A0A9D1LZP2</accession>
<name>A0A9D1LZP2_9FIRM</name>
<reference evidence="1" key="2">
    <citation type="journal article" date="2021" name="PeerJ">
        <title>Extensive microbial diversity within the chicken gut microbiome revealed by metagenomics and culture.</title>
        <authorList>
            <person name="Gilroy R."/>
            <person name="Ravi A."/>
            <person name="Getino M."/>
            <person name="Pursley I."/>
            <person name="Horton D.L."/>
            <person name="Alikhan N.F."/>
            <person name="Baker D."/>
            <person name="Gharbi K."/>
            <person name="Hall N."/>
            <person name="Watson M."/>
            <person name="Adriaenssens E.M."/>
            <person name="Foster-Nyarko E."/>
            <person name="Jarju S."/>
            <person name="Secka A."/>
            <person name="Antonio M."/>
            <person name="Oren A."/>
            <person name="Chaudhuri R.R."/>
            <person name="La Ragione R."/>
            <person name="Hildebrand F."/>
            <person name="Pallen M.J."/>
        </authorList>
    </citation>
    <scope>NUCLEOTIDE SEQUENCE</scope>
    <source>
        <strain evidence="1">CHK195-15760</strain>
    </source>
</reference>
<gene>
    <name evidence="1" type="ORF">IAB70_00195</name>
</gene>
<organism evidence="1 2">
    <name type="scientific">Candidatus Merdicola faecigallinarum</name>
    <dbReference type="NCBI Taxonomy" id="2840862"/>
    <lineage>
        <taxon>Bacteria</taxon>
        <taxon>Bacillati</taxon>
        <taxon>Bacillota</taxon>
        <taxon>Clostridia</taxon>
        <taxon>Candidatus Merdicola</taxon>
    </lineage>
</organism>